<dbReference type="EMBL" id="CAJMWV010003314">
    <property type="protein sequence ID" value="CAE6479893.1"/>
    <property type="molecule type" value="Genomic_DNA"/>
</dbReference>
<sequence length="772" mass="86151">MAALIESNRGPRQWPAGVAPIKSEYLVGDPFTSQRDAPDDDAAEGESSNLPKKRAAEEPAGAMEHVEPAVSAQSDKELGGNEEPDAEGEPAPKKQRIPASERRRLAKEKRKEQKGANRARKFARVQDEVALCHGTSRGEGCIDGQGCRFSHDVPHYLSTKPADLTFPSIESLSTAEPFVLLPEREPLSETHRDINKVSACPNFACSGKCQSGFKCRYLGSHVELQESETGNIFKLVKDEDKYENSKKQNLELNFHSSGLQKTLRTHKYPFPITDAYMTELSRLTNEDKSGLPIEPPLETPRKTDEIGPEAQKDTPDVPLRASEKKRLRWQGMSYLAPLTTVGNLPFRRLCTSFGAQITCSEMALSQSLLQGANSEWSLVRRHPSEKIFGVQVSKITADPIPSHSTSSQIAGSKVPQLVRAAELLANEFGPKNGRERTQLDFVDVNCGCPIDLVFKTGAGSALLDNHNKLGRILIGMSRALGDVPLTIKVRTGIKDGRNNSHKLMPRLARWGVNAFTIHGRTRQQRYSKFADWDYIKECVETLRASTEDDDLPTIPIFGGGDVYSAEQYWTNVEQTGVDGIMVGRGALIKPWIFTEIAERREWDISSRERLDMIRQYAEYGLNHWGSDTVGVNHTRRFLCEALSFTYRYVPIGLLERLPGKINERPPAYRGRDELECLLASNKSSDWVRISEMFLGPAPEGWTFTPKHKSNAQVKASPSASTGSKKKSSPYNVYMKSELARLKEKNPELSHKERFKMAATSWADSPENPKNQK</sequence>
<proteinExistence type="inferred from homology"/>
<keyword evidence="9 17" id="KW-0521">NADP</keyword>
<keyword evidence="7 17" id="KW-0819">tRNA processing</keyword>
<accession>A0A8H3CB68</accession>
<evidence type="ECO:0000313" key="21">
    <source>
        <dbReference type="Proteomes" id="UP000663831"/>
    </source>
</evidence>
<dbReference type="PROSITE" id="PS01136">
    <property type="entry name" value="UPF0034"/>
    <property type="match status" value="1"/>
</dbReference>
<evidence type="ECO:0000256" key="2">
    <source>
        <dbReference type="ARBA" id="ARBA00012376"/>
    </source>
</evidence>
<evidence type="ECO:0000256" key="9">
    <source>
        <dbReference type="ARBA" id="ARBA00022857"/>
    </source>
</evidence>
<dbReference type="InterPro" id="IPR000571">
    <property type="entry name" value="Znf_CCCH"/>
</dbReference>
<evidence type="ECO:0000256" key="4">
    <source>
        <dbReference type="ARBA" id="ARBA00022630"/>
    </source>
</evidence>
<dbReference type="GO" id="GO:0006397">
    <property type="term" value="P:mRNA processing"/>
    <property type="evidence" value="ECO:0007669"/>
    <property type="project" value="UniProtKB-KW"/>
</dbReference>
<dbReference type="Gene3D" id="4.10.1000.10">
    <property type="entry name" value="Zinc finger, CCCH-type"/>
    <property type="match status" value="1"/>
</dbReference>
<keyword evidence="4 17" id="KW-0285">Flavoprotein</keyword>
<keyword evidence="6" id="KW-0507">mRNA processing</keyword>
<evidence type="ECO:0000256" key="18">
    <source>
        <dbReference type="SAM" id="MobiDB-lite"/>
    </source>
</evidence>
<dbReference type="GO" id="GO:0003723">
    <property type="term" value="F:RNA binding"/>
    <property type="evidence" value="ECO:0007669"/>
    <property type="project" value="TreeGrafter"/>
</dbReference>
<dbReference type="Gene3D" id="3.20.20.70">
    <property type="entry name" value="Aldolase class I"/>
    <property type="match status" value="1"/>
</dbReference>
<evidence type="ECO:0000256" key="12">
    <source>
        <dbReference type="ARBA" id="ARBA00048266"/>
    </source>
</evidence>
<feature type="compositionally biased region" description="Basic and acidic residues" evidence="18">
    <location>
        <begin position="99"/>
        <end position="115"/>
    </location>
</feature>
<comment type="function">
    <text evidence="17">Catalyzes the synthesis of dihydrouridine, a modified base found in the D-loop of most tRNAs. Specifically modifies U47 in cytoplasmic tRNAs.</text>
</comment>
<keyword evidence="10 17" id="KW-0560">Oxidoreductase</keyword>
<keyword evidence="11 17" id="KW-0520">NAD</keyword>
<dbReference type="Pfam" id="PF01207">
    <property type="entry name" value="Dus"/>
    <property type="match status" value="1"/>
</dbReference>
<dbReference type="Gene3D" id="1.10.30.10">
    <property type="entry name" value="High mobility group box domain"/>
    <property type="match status" value="1"/>
</dbReference>
<dbReference type="GO" id="GO:0050660">
    <property type="term" value="F:flavin adenine dinucleotide binding"/>
    <property type="evidence" value="ECO:0007669"/>
    <property type="project" value="UniProtKB-UniRule"/>
</dbReference>
<feature type="compositionally biased region" description="Polar residues" evidence="18">
    <location>
        <begin position="710"/>
        <end position="722"/>
    </location>
</feature>
<dbReference type="PANTHER" id="PTHR45846">
    <property type="entry name" value="TRNA-DIHYDROURIDINE(47) SYNTHASE [NAD(P)(+)]-LIKE"/>
    <property type="match status" value="1"/>
</dbReference>
<feature type="zinc finger region" description="C3H1-type" evidence="16">
    <location>
        <begin position="194"/>
        <end position="224"/>
    </location>
</feature>
<keyword evidence="16 17" id="KW-0479">Metal-binding</keyword>
<evidence type="ECO:0000256" key="8">
    <source>
        <dbReference type="ARBA" id="ARBA00022771"/>
    </source>
</evidence>
<dbReference type="PANTHER" id="PTHR45846:SF1">
    <property type="entry name" value="TRNA-DIHYDROURIDINE(47) SYNTHASE [NAD(P)(+)]-LIKE"/>
    <property type="match status" value="1"/>
</dbReference>
<evidence type="ECO:0000256" key="7">
    <source>
        <dbReference type="ARBA" id="ARBA00022694"/>
    </source>
</evidence>
<evidence type="ECO:0000256" key="1">
    <source>
        <dbReference type="ARBA" id="ARBA00001917"/>
    </source>
</evidence>
<dbReference type="PROSITE" id="PS50103">
    <property type="entry name" value="ZF_C3H1"/>
    <property type="match status" value="1"/>
</dbReference>
<feature type="compositionally biased region" description="Basic and acidic residues" evidence="18">
    <location>
        <begin position="299"/>
        <end position="315"/>
    </location>
</feature>
<comment type="caution">
    <text evidence="20">The sequence shown here is derived from an EMBL/GenBank/DDBJ whole genome shotgun (WGS) entry which is preliminary data.</text>
</comment>
<evidence type="ECO:0000259" key="19">
    <source>
        <dbReference type="PROSITE" id="PS50103"/>
    </source>
</evidence>
<evidence type="ECO:0000256" key="14">
    <source>
        <dbReference type="ARBA" id="ARBA00049447"/>
    </source>
</evidence>
<evidence type="ECO:0000256" key="16">
    <source>
        <dbReference type="PROSITE-ProRule" id="PRU00723"/>
    </source>
</evidence>
<evidence type="ECO:0000313" key="20">
    <source>
        <dbReference type="EMBL" id="CAE6479893.1"/>
    </source>
</evidence>
<evidence type="ECO:0000256" key="5">
    <source>
        <dbReference type="ARBA" id="ARBA00022643"/>
    </source>
</evidence>
<dbReference type="InterPro" id="IPR013785">
    <property type="entry name" value="Aldolase_TIM"/>
</dbReference>
<dbReference type="SUPFAM" id="SSF51395">
    <property type="entry name" value="FMN-linked oxidoreductases"/>
    <property type="match status" value="1"/>
</dbReference>
<evidence type="ECO:0000256" key="17">
    <source>
        <dbReference type="RuleBase" id="RU291113"/>
    </source>
</evidence>
<dbReference type="InterPro" id="IPR035587">
    <property type="entry name" value="DUS-like_FMN-bd"/>
</dbReference>
<dbReference type="CDD" id="cd02801">
    <property type="entry name" value="DUS_like_FMN"/>
    <property type="match status" value="1"/>
</dbReference>
<keyword evidence="5 17" id="KW-0288">FMN</keyword>
<feature type="region of interest" description="Disordered" evidence="18">
    <location>
        <begin position="27"/>
        <end position="120"/>
    </location>
</feature>
<protein>
    <recommendedName>
        <fullName evidence="3 17">tRNA-dihydrouridine(47) synthase [NAD(P)(+)]</fullName>
        <ecNumber evidence="2 17">1.3.1.89</ecNumber>
    </recommendedName>
    <alternativeName>
        <fullName evidence="17">tRNA-dihydrouridine synthase 3</fullName>
    </alternativeName>
</protein>
<dbReference type="GO" id="GO:0008270">
    <property type="term" value="F:zinc ion binding"/>
    <property type="evidence" value="ECO:0007669"/>
    <property type="project" value="UniProtKB-KW"/>
</dbReference>
<feature type="compositionally biased region" description="Basic and acidic residues" evidence="18">
    <location>
        <begin position="737"/>
        <end position="755"/>
    </location>
</feature>
<feature type="domain" description="C3H1-type" evidence="19">
    <location>
        <begin position="194"/>
        <end position="224"/>
    </location>
</feature>
<comment type="catalytic activity">
    <reaction evidence="14">
        <text>a 5,6-dihydrouridine in mRNA + NADP(+) = a uridine in mRNA + NADPH + H(+)</text>
        <dbReference type="Rhea" id="RHEA:69855"/>
        <dbReference type="Rhea" id="RHEA-COMP:14658"/>
        <dbReference type="Rhea" id="RHEA-COMP:17789"/>
        <dbReference type="ChEBI" id="CHEBI:15378"/>
        <dbReference type="ChEBI" id="CHEBI:57783"/>
        <dbReference type="ChEBI" id="CHEBI:58349"/>
        <dbReference type="ChEBI" id="CHEBI:65315"/>
        <dbReference type="ChEBI" id="CHEBI:74443"/>
    </reaction>
    <physiologicalReaction direction="right-to-left" evidence="14">
        <dbReference type="Rhea" id="RHEA:69857"/>
    </physiologicalReaction>
</comment>
<name>A0A8H3CB68_9AGAM</name>
<comment type="similarity">
    <text evidence="17">Belongs to the dus family. Dus3 subfamily.</text>
</comment>
<dbReference type="InterPro" id="IPR018517">
    <property type="entry name" value="tRNA_hU_synthase_CS"/>
</dbReference>
<feature type="region of interest" description="Disordered" evidence="18">
    <location>
        <begin position="285"/>
        <end position="318"/>
    </location>
</feature>
<evidence type="ECO:0000256" key="15">
    <source>
        <dbReference type="ARBA" id="ARBA00049513"/>
    </source>
</evidence>
<comment type="catalytic activity">
    <reaction evidence="13">
        <text>a 5,6-dihydrouridine in mRNA + NAD(+) = a uridine in mRNA + NADH + H(+)</text>
        <dbReference type="Rhea" id="RHEA:69851"/>
        <dbReference type="Rhea" id="RHEA-COMP:14658"/>
        <dbReference type="Rhea" id="RHEA-COMP:17789"/>
        <dbReference type="ChEBI" id="CHEBI:15378"/>
        <dbReference type="ChEBI" id="CHEBI:57540"/>
        <dbReference type="ChEBI" id="CHEBI:57945"/>
        <dbReference type="ChEBI" id="CHEBI:65315"/>
        <dbReference type="ChEBI" id="CHEBI:74443"/>
    </reaction>
    <physiologicalReaction direction="right-to-left" evidence="13">
        <dbReference type="Rhea" id="RHEA:69853"/>
    </physiologicalReaction>
</comment>
<dbReference type="InterPro" id="IPR036910">
    <property type="entry name" value="HMG_box_dom_sf"/>
</dbReference>
<dbReference type="GO" id="GO:0102265">
    <property type="term" value="F:tRNA-dihydrouridine47 synthase activity"/>
    <property type="evidence" value="ECO:0007669"/>
    <property type="project" value="UniProtKB-EC"/>
</dbReference>
<dbReference type="Proteomes" id="UP000663831">
    <property type="component" value="Unassembled WGS sequence"/>
</dbReference>
<dbReference type="EC" id="1.3.1.89" evidence="2 17"/>
<evidence type="ECO:0000256" key="13">
    <source>
        <dbReference type="ARBA" id="ARBA00048342"/>
    </source>
</evidence>
<dbReference type="InterPro" id="IPR056775">
    <property type="entry name" value="YABBY_C"/>
</dbReference>
<organism evidence="20 21">
    <name type="scientific">Rhizoctonia solani</name>
    <dbReference type="NCBI Taxonomy" id="456999"/>
    <lineage>
        <taxon>Eukaryota</taxon>
        <taxon>Fungi</taxon>
        <taxon>Dikarya</taxon>
        <taxon>Basidiomycota</taxon>
        <taxon>Agaricomycotina</taxon>
        <taxon>Agaricomycetes</taxon>
        <taxon>Cantharellales</taxon>
        <taxon>Ceratobasidiaceae</taxon>
        <taxon>Rhizoctonia</taxon>
    </lineage>
</organism>
<reference evidence="20" key="1">
    <citation type="submission" date="2021-01" db="EMBL/GenBank/DDBJ databases">
        <authorList>
            <person name="Kaushik A."/>
        </authorList>
    </citation>
    <scope>NUCLEOTIDE SEQUENCE</scope>
    <source>
        <strain evidence="20">AG3-1AP</strain>
    </source>
</reference>
<keyword evidence="16 17" id="KW-0862">Zinc</keyword>
<evidence type="ECO:0000256" key="10">
    <source>
        <dbReference type="ARBA" id="ARBA00023002"/>
    </source>
</evidence>
<dbReference type="SUPFAM" id="SSF47095">
    <property type="entry name" value="HMG-box"/>
    <property type="match status" value="1"/>
</dbReference>
<dbReference type="Pfam" id="PF04690">
    <property type="entry name" value="YABBY"/>
    <property type="match status" value="1"/>
</dbReference>
<evidence type="ECO:0000256" key="6">
    <source>
        <dbReference type="ARBA" id="ARBA00022664"/>
    </source>
</evidence>
<comment type="catalytic activity">
    <reaction evidence="15">
        <text>5,6-dihydrouridine(47) in tRNA + NADP(+) = uridine(47) in tRNA + NADPH + H(+)</text>
        <dbReference type="Rhea" id="RHEA:53360"/>
        <dbReference type="Rhea" id="RHEA-COMP:13539"/>
        <dbReference type="Rhea" id="RHEA-COMP:13540"/>
        <dbReference type="ChEBI" id="CHEBI:15378"/>
        <dbReference type="ChEBI" id="CHEBI:57783"/>
        <dbReference type="ChEBI" id="CHEBI:58349"/>
        <dbReference type="ChEBI" id="CHEBI:65315"/>
        <dbReference type="ChEBI" id="CHEBI:74443"/>
        <dbReference type="EC" id="1.3.1.89"/>
    </reaction>
    <physiologicalReaction direction="right-to-left" evidence="15">
        <dbReference type="Rhea" id="RHEA:53362"/>
    </physiologicalReaction>
</comment>
<keyword evidence="8 16" id="KW-0863">Zinc-finger</keyword>
<comment type="catalytic activity">
    <reaction evidence="12">
        <text>5,6-dihydrouridine(47) in tRNA + NAD(+) = uridine(47) in tRNA + NADH + H(+)</text>
        <dbReference type="Rhea" id="RHEA:53364"/>
        <dbReference type="Rhea" id="RHEA-COMP:13539"/>
        <dbReference type="Rhea" id="RHEA-COMP:13540"/>
        <dbReference type="ChEBI" id="CHEBI:15378"/>
        <dbReference type="ChEBI" id="CHEBI:57540"/>
        <dbReference type="ChEBI" id="CHEBI:57945"/>
        <dbReference type="ChEBI" id="CHEBI:65315"/>
        <dbReference type="ChEBI" id="CHEBI:74443"/>
        <dbReference type="EC" id="1.3.1.89"/>
    </reaction>
    <physiologicalReaction direction="right-to-left" evidence="12">
        <dbReference type="Rhea" id="RHEA:53366"/>
    </physiologicalReaction>
</comment>
<comment type="cofactor">
    <cofactor evidence="1 17">
        <name>FMN</name>
        <dbReference type="ChEBI" id="CHEBI:58210"/>
    </cofactor>
</comment>
<feature type="region of interest" description="Disordered" evidence="18">
    <location>
        <begin position="704"/>
        <end position="772"/>
    </location>
</feature>
<dbReference type="AlphaFoldDB" id="A0A8H3CB68"/>
<evidence type="ECO:0000256" key="11">
    <source>
        <dbReference type="ARBA" id="ARBA00023027"/>
    </source>
</evidence>
<evidence type="ECO:0000256" key="3">
    <source>
        <dbReference type="ARBA" id="ARBA00022143"/>
    </source>
</evidence>
<gene>
    <name evidence="20" type="ORF">RDB_LOCUS97886</name>
</gene>